<gene>
    <name evidence="9" type="ORF">A2149_03235</name>
</gene>
<evidence type="ECO:0000256" key="7">
    <source>
        <dbReference type="SAM" id="Phobius"/>
    </source>
</evidence>
<dbReference type="GO" id="GO:0016780">
    <property type="term" value="F:phosphotransferase activity, for other substituted phosphate groups"/>
    <property type="evidence" value="ECO:0007669"/>
    <property type="project" value="TreeGrafter"/>
</dbReference>
<dbReference type="InterPro" id="IPR003362">
    <property type="entry name" value="Bact_transf"/>
</dbReference>
<evidence type="ECO:0000256" key="6">
    <source>
        <dbReference type="ARBA" id="ARBA00023136"/>
    </source>
</evidence>
<feature type="domain" description="Bacterial sugar transferase" evidence="8">
    <location>
        <begin position="278"/>
        <end position="465"/>
    </location>
</feature>
<comment type="caution">
    <text evidence="9">The sequence shown here is derived from an EMBL/GenBank/DDBJ whole genome shotgun (WGS) entry which is preliminary data.</text>
</comment>
<name>A0A1F7RVK6_9BACT</name>
<keyword evidence="6 7" id="KW-0472">Membrane</keyword>
<dbReference type="InterPro" id="IPR017475">
    <property type="entry name" value="EPS_sugar_tfrase"/>
</dbReference>
<proteinExistence type="inferred from homology"/>
<evidence type="ECO:0000256" key="3">
    <source>
        <dbReference type="ARBA" id="ARBA00022679"/>
    </source>
</evidence>
<comment type="subcellular location">
    <subcellularLocation>
        <location evidence="1">Membrane</location>
        <topology evidence="1">Multi-pass membrane protein</topology>
    </subcellularLocation>
</comment>
<keyword evidence="3" id="KW-0808">Transferase</keyword>
<dbReference type="Gene3D" id="3.40.50.720">
    <property type="entry name" value="NAD(P)-binding Rossmann-like Domain"/>
    <property type="match status" value="1"/>
</dbReference>
<sequence length="480" mass="56103">MLKQENWSVTRVLQFIDLVVITLSFFAAYYIRNFVLSRTLGEILNLEEYRWFLIIILPIWVFLLKSQKIFGSFLIDSLYSFSKKIIKVSSFGLLILGAIIFLFQEKYYSRTLILFFVFLSGLCLFLLKVTIHLIFSRMKSIGFMPRHILIVGTGKSARDLGQIIGKHKKWGLRILGFLKIKGEKEDSCDDIKILGYIEDLLDILHKNVIDEVIFCIDKLFLAEIEEKLALCEEEGIKTRVVVDFYSRVIAKPEFENFHGIPLLAFSTTPERSLELFLKRMADLIFSIFLLILLTPLFLIISILIKLTSPGPVFFKQTRSGLAGRKFILYKFRSMVQDAEEKLPEILHLNERNGPAFKLKNDPRVTKIGKILRVTNMDELPQLINVLKGDMSFVGPRPPIPSEVEKYERWQRRRLSMKPGITCFWQISRTREMDFSEWMKLDLYYIDNWSLLTDLKIILWTISKIFFGIGVKEVEFSERHF</sequence>
<dbReference type="EMBL" id="MGDF01000119">
    <property type="protein sequence ID" value="OGL44927.1"/>
    <property type="molecule type" value="Genomic_DNA"/>
</dbReference>
<dbReference type="Pfam" id="PF13727">
    <property type="entry name" value="CoA_binding_3"/>
    <property type="match status" value="1"/>
</dbReference>
<feature type="transmembrane region" description="Helical" evidence="7">
    <location>
        <begin position="51"/>
        <end position="73"/>
    </location>
</feature>
<feature type="transmembrane region" description="Helical" evidence="7">
    <location>
        <begin position="85"/>
        <end position="103"/>
    </location>
</feature>
<evidence type="ECO:0000256" key="4">
    <source>
        <dbReference type="ARBA" id="ARBA00022692"/>
    </source>
</evidence>
<comment type="similarity">
    <text evidence="2">Belongs to the bacterial sugar transferase family.</text>
</comment>
<dbReference type="Pfam" id="PF02397">
    <property type="entry name" value="Bac_transf"/>
    <property type="match status" value="1"/>
</dbReference>
<evidence type="ECO:0000259" key="8">
    <source>
        <dbReference type="Pfam" id="PF02397"/>
    </source>
</evidence>
<dbReference type="PANTHER" id="PTHR30576:SF10">
    <property type="entry name" value="SLL5057 PROTEIN"/>
    <property type="match status" value="1"/>
</dbReference>
<organism evidence="9 10">
    <name type="scientific">Candidatus Schekmanbacteria bacterium RBG_16_38_11</name>
    <dbReference type="NCBI Taxonomy" id="1817880"/>
    <lineage>
        <taxon>Bacteria</taxon>
        <taxon>Candidatus Schekmaniibacteriota</taxon>
    </lineage>
</organism>
<keyword evidence="5 7" id="KW-1133">Transmembrane helix</keyword>
<evidence type="ECO:0000256" key="1">
    <source>
        <dbReference type="ARBA" id="ARBA00004141"/>
    </source>
</evidence>
<accession>A0A1F7RVK6</accession>
<reference evidence="9 10" key="1">
    <citation type="journal article" date="2016" name="Nat. Commun.">
        <title>Thousands of microbial genomes shed light on interconnected biogeochemical processes in an aquifer system.</title>
        <authorList>
            <person name="Anantharaman K."/>
            <person name="Brown C.T."/>
            <person name="Hug L.A."/>
            <person name="Sharon I."/>
            <person name="Castelle C.J."/>
            <person name="Probst A.J."/>
            <person name="Thomas B.C."/>
            <person name="Singh A."/>
            <person name="Wilkins M.J."/>
            <person name="Karaoz U."/>
            <person name="Brodie E.L."/>
            <person name="Williams K.H."/>
            <person name="Hubbard S.S."/>
            <person name="Banfield J.F."/>
        </authorList>
    </citation>
    <scope>NUCLEOTIDE SEQUENCE [LARGE SCALE GENOMIC DNA]</scope>
</reference>
<feature type="transmembrane region" description="Helical" evidence="7">
    <location>
        <begin position="115"/>
        <end position="135"/>
    </location>
</feature>
<dbReference type="GO" id="GO:0016020">
    <property type="term" value="C:membrane"/>
    <property type="evidence" value="ECO:0007669"/>
    <property type="project" value="UniProtKB-SubCell"/>
</dbReference>
<evidence type="ECO:0000256" key="2">
    <source>
        <dbReference type="ARBA" id="ARBA00006464"/>
    </source>
</evidence>
<evidence type="ECO:0000256" key="5">
    <source>
        <dbReference type="ARBA" id="ARBA00022989"/>
    </source>
</evidence>
<evidence type="ECO:0000313" key="10">
    <source>
        <dbReference type="Proteomes" id="UP000178435"/>
    </source>
</evidence>
<dbReference type="PANTHER" id="PTHR30576">
    <property type="entry name" value="COLANIC BIOSYNTHESIS UDP-GLUCOSE LIPID CARRIER TRANSFERASE"/>
    <property type="match status" value="1"/>
</dbReference>
<keyword evidence="4 7" id="KW-0812">Transmembrane</keyword>
<feature type="transmembrane region" description="Helical" evidence="7">
    <location>
        <begin position="283"/>
        <end position="304"/>
    </location>
</feature>
<dbReference type="AlphaFoldDB" id="A0A1F7RVK6"/>
<evidence type="ECO:0000313" key="9">
    <source>
        <dbReference type="EMBL" id="OGL44927.1"/>
    </source>
</evidence>
<dbReference type="Proteomes" id="UP000178435">
    <property type="component" value="Unassembled WGS sequence"/>
</dbReference>
<feature type="transmembrane region" description="Helical" evidence="7">
    <location>
        <begin position="12"/>
        <end position="31"/>
    </location>
</feature>
<protein>
    <recommendedName>
        <fullName evidence="8">Bacterial sugar transferase domain-containing protein</fullName>
    </recommendedName>
</protein>
<dbReference type="NCBIfam" id="TIGR03025">
    <property type="entry name" value="EPS_sugtrans"/>
    <property type="match status" value="1"/>
</dbReference>